<organism evidence="1 2">
    <name type="scientific">Salix purpurea</name>
    <name type="common">Purple osier willow</name>
    <dbReference type="NCBI Taxonomy" id="77065"/>
    <lineage>
        <taxon>Eukaryota</taxon>
        <taxon>Viridiplantae</taxon>
        <taxon>Streptophyta</taxon>
        <taxon>Embryophyta</taxon>
        <taxon>Tracheophyta</taxon>
        <taxon>Spermatophyta</taxon>
        <taxon>Magnoliopsida</taxon>
        <taxon>eudicotyledons</taxon>
        <taxon>Gunneridae</taxon>
        <taxon>Pentapetalae</taxon>
        <taxon>rosids</taxon>
        <taxon>fabids</taxon>
        <taxon>Malpighiales</taxon>
        <taxon>Salicaceae</taxon>
        <taxon>Saliceae</taxon>
        <taxon>Salix</taxon>
    </lineage>
</organism>
<gene>
    <name evidence="1" type="ORF">OIU79_012622</name>
</gene>
<dbReference type="Proteomes" id="UP001151532">
    <property type="component" value="Chromosome 6"/>
</dbReference>
<sequence>MLRENIAFTKVDITRGDAALFEHQSLSSDKPLLEGHVNLDDSVTETAQAEDMAVSTAASSGSNNEDVNNLICPSSELVCSLPRNATEPLESLSIPEDPHLTRLDLDEVISAEPLSESQVQMEVTSIDWDSNPYKPVSEDHPNQEERNATVLETNPFDSALPSFGVLPVPEASQVYPEAMPPLPPMQWRLGKIEPASLDADRDMIDNSEGTFPPIQPFVVDQKVHFDFPSLDREIAHHFKPISVSLC</sequence>
<accession>A0A9Q0Q3P4</accession>
<reference evidence="1" key="1">
    <citation type="submission" date="2022-11" db="EMBL/GenBank/DDBJ databases">
        <authorList>
            <person name="Hyden B.L."/>
            <person name="Feng K."/>
            <person name="Yates T."/>
            <person name="Jawdy S."/>
            <person name="Smart L.B."/>
            <person name="Muchero W."/>
        </authorList>
    </citation>
    <scope>NUCLEOTIDE SEQUENCE</scope>
    <source>
        <tissue evidence="1">Shoot tip</tissue>
    </source>
</reference>
<protein>
    <recommendedName>
        <fullName evidence="3">Protein SCAR</fullName>
    </recommendedName>
</protein>
<dbReference type="AlphaFoldDB" id="A0A9Q0Q3P4"/>
<proteinExistence type="predicted"/>
<evidence type="ECO:0000313" key="1">
    <source>
        <dbReference type="EMBL" id="KAJ6699402.1"/>
    </source>
</evidence>
<evidence type="ECO:0008006" key="3">
    <source>
        <dbReference type="Google" id="ProtNLM"/>
    </source>
</evidence>
<dbReference type="EMBL" id="JAPFFK010000017">
    <property type="protein sequence ID" value="KAJ6699402.1"/>
    <property type="molecule type" value="Genomic_DNA"/>
</dbReference>
<comment type="caution">
    <text evidence="1">The sequence shown here is derived from an EMBL/GenBank/DDBJ whole genome shotgun (WGS) entry which is preliminary data.</text>
</comment>
<keyword evidence="2" id="KW-1185">Reference proteome</keyword>
<reference evidence="1" key="2">
    <citation type="journal article" date="2023" name="Int. J. Mol. Sci.">
        <title>De Novo Assembly and Annotation of 11 Diverse Shrub Willow (Salix) Genomes Reveals Novel Gene Organization in Sex-Linked Regions.</title>
        <authorList>
            <person name="Hyden B."/>
            <person name="Feng K."/>
            <person name="Yates T.B."/>
            <person name="Jawdy S."/>
            <person name="Cereghino C."/>
            <person name="Smart L.B."/>
            <person name="Muchero W."/>
        </authorList>
    </citation>
    <scope>NUCLEOTIDE SEQUENCE</scope>
    <source>
        <tissue evidence="1">Shoot tip</tissue>
    </source>
</reference>
<name>A0A9Q0Q3P4_SALPP</name>
<evidence type="ECO:0000313" key="2">
    <source>
        <dbReference type="Proteomes" id="UP001151532"/>
    </source>
</evidence>